<dbReference type="Gene3D" id="3.40.190.10">
    <property type="entry name" value="Periplasmic binding protein-like II"/>
    <property type="match status" value="1"/>
</dbReference>
<dbReference type="Proteomes" id="UP000287547">
    <property type="component" value="Unassembled WGS sequence"/>
</dbReference>
<dbReference type="PANTHER" id="PTHR30290:SF83">
    <property type="entry name" value="ABC TRANSPORTER SUBSTRATE-BINDING PROTEIN"/>
    <property type="match status" value="1"/>
</dbReference>
<comment type="caution">
    <text evidence="3">The sequence shown here is derived from an EMBL/GenBank/DDBJ whole genome shotgun (WGS) entry which is preliminary data.</text>
</comment>
<sequence>MRKTNTRIAAVSGAVVLSLVLGACGGDSGGNGGGGTSGTVAFDAGSKGVVNASDKKGGTLKFASSDDFDSTDPGNTYYAFGNNFIRLYARMLMTYASKPGTDGAKPVPDLAEAPGVPSDSSKTWTYKLKKGIKYEDGAEVKAKDIKYAVARTFDRGVLRSGPSYFKSLLAADGYEGPYKDKNLDNFKGVETPDDYTVVFKLKDSFAEFNELVMFSGQTAPVPADKDTGEQYALHPLSTGPYMWEGNYKPKQGGALVRNPNWDQATDPNRKQLPDRIEVAAGVNAEELDNQLLSGDVQVELAGTGLQEAARQRVLGDPALKANADNPYAGFHWLVPISTKVIPNVDCRLAIIYAADRDAMWRAYGGDVGGEMSTSIQPPIIPGRQANDLFKIGQGYKGDEAKAKESLAKCGQPNGFSTTMIFRSDRPKEKAVAEAVEQSLAKVGIKLTLKGYPQGSYTTDQLGSPNFMANEKVGLGTYGWAADWPSGYGYLQALTDGKAIQPSGNTNAPELNDDQINKWWNDVVKIDSAAEREKIYNQIDRRALELGAYLPNVYAKSLLYRPANLTNVYFHAGFGMYDYANLGVS</sequence>
<evidence type="ECO:0000256" key="1">
    <source>
        <dbReference type="SAM" id="SignalP"/>
    </source>
</evidence>
<feature type="chain" id="PRO_5039500970" evidence="1">
    <location>
        <begin position="24"/>
        <end position="584"/>
    </location>
</feature>
<dbReference type="GO" id="GO:0043190">
    <property type="term" value="C:ATP-binding cassette (ABC) transporter complex"/>
    <property type="evidence" value="ECO:0007669"/>
    <property type="project" value="InterPro"/>
</dbReference>
<dbReference type="GO" id="GO:0015833">
    <property type="term" value="P:peptide transport"/>
    <property type="evidence" value="ECO:0007669"/>
    <property type="project" value="TreeGrafter"/>
</dbReference>
<evidence type="ECO:0000313" key="3">
    <source>
        <dbReference type="EMBL" id="RSM73882.1"/>
    </source>
</evidence>
<evidence type="ECO:0000259" key="2">
    <source>
        <dbReference type="Pfam" id="PF00496"/>
    </source>
</evidence>
<organism evidence="3 4">
    <name type="scientific">Kibdelosporangium aridum</name>
    <dbReference type="NCBI Taxonomy" id="2030"/>
    <lineage>
        <taxon>Bacteria</taxon>
        <taxon>Bacillati</taxon>
        <taxon>Actinomycetota</taxon>
        <taxon>Actinomycetes</taxon>
        <taxon>Pseudonocardiales</taxon>
        <taxon>Pseudonocardiaceae</taxon>
        <taxon>Kibdelosporangium</taxon>
    </lineage>
</organism>
<reference evidence="3 4" key="1">
    <citation type="submission" date="2018-05" db="EMBL/GenBank/DDBJ databases">
        <title>Evolution of GPA BGCs.</title>
        <authorList>
            <person name="Waglechner N."/>
            <person name="Wright G.D."/>
        </authorList>
    </citation>
    <scope>NUCLEOTIDE SEQUENCE [LARGE SCALE GENOMIC DNA]</scope>
    <source>
        <strain evidence="3 4">A82846</strain>
    </source>
</reference>
<feature type="signal peptide" evidence="1">
    <location>
        <begin position="1"/>
        <end position="23"/>
    </location>
</feature>
<name>A0A428YVS9_KIBAR</name>
<dbReference type="InterPro" id="IPR039424">
    <property type="entry name" value="SBP_5"/>
</dbReference>
<dbReference type="GO" id="GO:0042597">
    <property type="term" value="C:periplasmic space"/>
    <property type="evidence" value="ECO:0007669"/>
    <property type="project" value="UniProtKB-ARBA"/>
</dbReference>
<protein>
    <submittedName>
        <fullName evidence="3">ABC transporter substrate-binding protein</fullName>
    </submittedName>
</protein>
<dbReference type="EMBL" id="QHKI01000053">
    <property type="protein sequence ID" value="RSM73882.1"/>
    <property type="molecule type" value="Genomic_DNA"/>
</dbReference>
<dbReference type="InterPro" id="IPR000914">
    <property type="entry name" value="SBP_5_dom"/>
</dbReference>
<evidence type="ECO:0000313" key="4">
    <source>
        <dbReference type="Proteomes" id="UP000287547"/>
    </source>
</evidence>
<feature type="domain" description="Solute-binding protein family 5" evidence="2">
    <location>
        <begin position="105"/>
        <end position="497"/>
    </location>
</feature>
<dbReference type="PIRSF" id="PIRSF002741">
    <property type="entry name" value="MppA"/>
    <property type="match status" value="1"/>
</dbReference>
<dbReference type="GO" id="GO:1904680">
    <property type="term" value="F:peptide transmembrane transporter activity"/>
    <property type="evidence" value="ECO:0007669"/>
    <property type="project" value="TreeGrafter"/>
</dbReference>
<accession>A0A428YVS9</accession>
<dbReference type="Pfam" id="PF00496">
    <property type="entry name" value="SBP_bac_5"/>
    <property type="match status" value="1"/>
</dbReference>
<dbReference type="OrthoDB" id="9796817at2"/>
<dbReference type="SUPFAM" id="SSF53850">
    <property type="entry name" value="Periplasmic binding protein-like II"/>
    <property type="match status" value="1"/>
</dbReference>
<dbReference type="RefSeq" id="WP_037264729.1">
    <property type="nucleotide sequence ID" value="NZ_QHKI01000053.1"/>
</dbReference>
<gene>
    <name evidence="3" type="ORF">DMH04_40745</name>
</gene>
<dbReference type="PROSITE" id="PS51257">
    <property type="entry name" value="PROKAR_LIPOPROTEIN"/>
    <property type="match status" value="1"/>
</dbReference>
<keyword evidence="1" id="KW-0732">Signal</keyword>
<dbReference type="InterPro" id="IPR030678">
    <property type="entry name" value="Peptide/Ni-bd"/>
</dbReference>
<proteinExistence type="predicted"/>
<dbReference type="Gene3D" id="3.10.105.10">
    <property type="entry name" value="Dipeptide-binding Protein, Domain 3"/>
    <property type="match status" value="1"/>
</dbReference>
<dbReference type="AlphaFoldDB" id="A0A428YVS9"/>
<dbReference type="CDD" id="cd08506">
    <property type="entry name" value="PBP2_clavulanate_OppA2"/>
    <property type="match status" value="1"/>
</dbReference>
<dbReference type="PANTHER" id="PTHR30290">
    <property type="entry name" value="PERIPLASMIC BINDING COMPONENT OF ABC TRANSPORTER"/>
    <property type="match status" value="1"/>
</dbReference>